<gene>
    <name evidence="1" type="ORF">NKR23_g3351</name>
</gene>
<reference evidence="1" key="1">
    <citation type="submission" date="2022-07" db="EMBL/GenBank/DDBJ databases">
        <title>Fungi with potential for degradation of polypropylene.</title>
        <authorList>
            <person name="Gostincar C."/>
        </authorList>
    </citation>
    <scope>NUCLEOTIDE SEQUENCE</scope>
    <source>
        <strain evidence="1">EXF-13308</strain>
    </source>
</reference>
<dbReference type="AlphaFoldDB" id="A0AA38RYQ3"/>
<dbReference type="InterPro" id="IPR024747">
    <property type="entry name" value="Pyridox_Oxase-rel"/>
</dbReference>
<dbReference type="Gene3D" id="2.30.110.10">
    <property type="entry name" value="Electron Transport, Fmn-binding Protein, Chain A"/>
    <property type="match status" value="1"/>
</dbReference>
<comment type="caution">
    <text evidence="1">The sequence shown here is derived from an EMBL/GenBank/DDBJ whole genome shotgun (WGS) entry which is preliminary data.</text>
</comment>
<accession>A0AA38RYQ3</accession>
<evidence type="ECO:0000313" key="2">
    <source>
        <dbReference type="Proteomes" id="UP001174694"/>
    </source>
</evidence>
<sequence>MPSHDLEYPKQAYSTVNRYNHQACYELETIHQIINSSPLVNVAFIVPGSPFPMTLPMIGQMGSFTRPSADEGDPLDLYIHGYVSSRIMNMSRKSTSRAHEGEDGLPVTVTASHVDGLVLTLTPYSHNYNYRSAVLFGYATIVSDASEKLYAMELITNSVVPDRWANTRVPPTGAEMQSTSILKVKITTGSAKVRTGPTMPGDEKEIDTDDKELVDRVWTGVIPVYTALGEPVPGPFNTMQTLPPYLGEHLEQMNADAKEMATEIATKHTGQKKHDDFNES</sequence>
<dbReference type="Proteomes" id="UP001174694">
    <property type="component" value="Unassembled WGS sequence"/>
</dbReference>
<name>A0AA38RYQ3_9PEZI</name>
<dbReference type="Pfam" id="PF12900">
    <property type="entry name" value="Pyridox_ox_2"/>
    <property type="match status" value="1"/>
</dbReference>
<keyword evidence="2" id="KW-1185">Reference proteome</keyword>
<dbReference type="SUPFAM" id="SSF50475">
    <property type="entry name" value="FMN-binding split barrel"/>
    <property type="match status" value="1"/>
</dbReference>
<organism evidence="1 2">
    <name type="scientific">Pleurostoma richardsiae</name>
    <dbReference type="NCBI Taxonomy" id="41990"/>
    <lineage>
        <taxon>Eukaryota</taxon>
        <taxon>Fungi</taxon>
        <taxon>Dikarya</taxon>
        <taxon>Ascomycota</taxon>
        <taxon>Pezizomycotina</taxon>
        <taxon>Sordariomycetes</taxon>
        <taxon>Sordariomycetidae</taxon>
        <taxon>Calosphaeriales</taxon>
        <taxon>Pleurostomataceae</taxon>
        <taxon>Pleurostoma</taxon>
    </lineage>
</organism>
<dbReference type="PANTHER" id="PTHR34071:SF2">
    <property type="entry name" value="FLAVIN-NUCLEOTIDE-BINDING PROTEIN"/>
    <property type="match status" value="1"/>
</dbReference>
<dbReference type="InterPro" id="IPR012349">
    <property type="entry name" value="Split_barrel_FMN-bd"/>
</dbReference>
<dbReference type="PANTHER" id="PTHR34071">
    <property type="entry name" value="5-NITROIMIDAZOLE ANTIBIOTICS RESISTANCE PROTEIN, NIMA-FAMILY-RELATED PROTEIN-RELATED"/>
    <property type="match status" value="1"/>
</dbReference>
<protein>
    <submittedName>
        <fullName evidence="1">Flavin-nucleotide-binding protein</fullName>
    </submittedName>
</protein>
<proteinExistence type="predicted"/>
<dbReference type="EMBL" id="JANBVO010000007">
    <property type="protein sequence ID" value="KAJ9150838.1"/>
    <property type="molecule type" value="Genomic_DNA"/>
</dbReference>
<evidence type="ECO:0000313" key="1">
    <source>
        <dbReference type="EMBL" id="KAJ9150838.1"/>
    </source>
</evidence>